<dbReference type="AlphaFoldDB" id="A0A8I6R9Z2"/>
<protein>
    <recommendedName>
        <fullName evidence="5">Glucose-methanol-choline oxidoreductase N-terminal domain-containing protein</fullName>
    </recommendedName>
</protein>
<name>A0A8I6R9Z2_CIMLE</name>
<dbReference type="Pfam" id="PF00732">
    <property type="entry name" value="GMC_oxred_N"/>
    <property type="match status" value="1"/>
</dbReference>
<dbReference type="PANTHER" id="PTHR11552">
    <property type="entry name" value="GLUCOSE-METHANOL-CHOLINE GMC OXIDOREDUCTASE"/>
    <property type="match status" value="1"/>
</dbReference>
<evidence type="ECO:0000256" key="3">
    <source>
        <dbReference type="PIRSR" id="PIRSR000137-2"/>
    </source>
</evidence>
<dbReference type="EnsemblMetazoa" id="XM_014385831.2">
    <property type="protein sequence ID" value="XP_014241317.1"/>
    <property type="gene ID" value="LOC106662033"/>
</dbReference>
<dbReference type="Proteomes" id="UP000494040">
    <property type="component" value="Unassembled WGS sequence"/>
</dbReference>
<dbReference type="RefSeq" id="XP_014241318.1">
    <property type="nucleotide sequence ID" value="XM_014385832.2"/>
</dbReference>
<keyword evidence="3" id="KW-0285">Flavoprotein</keyword>
<dbReference type="InterPro" id="IPR000172">
    <property type="entry name" value="GMC_OxRdtase_N"/>
</dbReference>
<dbReference type="SUPFAM" id="SSF51905">
    <property type="entry name" value="FAD/NAD(P)-binding domain"/>
    <property type="match status" value="1"/>
</dbReference>
<dbReference type="GO" id="GO:0016614">
    <property type="term" value="F:oxidoreductase activity, acting on CH-OH group of donors"/>
    <property type="evidence" value="ECO:0007669"/>
    <property type="project" value="InterPro"/>
</dbReference>
<dbReference type="GO" id="GO:0050660">
    <property type="term" value="F:flavin adenine dinucleotide binding"/>
    <property type="evidence" value="ECO:0007669"/>
    <property type="project" value="InterPro"/>
</dbReference>
<dbReference type="EnsemblMetazoa" id="XM_014385830.2">
    <property type="protein sequence ID" value="XP_014241316.1"/>
    <property type="gene ID" value="LOC106662033"/>
</dbReference>
<evidence type="ECO:0000259" key="5">
    <source>
        <dbReference type="PROSITE" id="PS00624"/>
    </source>
</evidence>
<organism evidence="6 7">
    <name type="scientific">Cimex lectularius</name>
    <name type="common">Bed bug</name>
    <name type="synonym">Acanthia lectularia</name>
    <dbReference type="NCBI Taxonomy" id="79782"/>
    <lineage>
        <taxon>Eukaryota</taxon>
        <taxon>Metazoa</taxon>
        <taxon>Ecdysozoa</taxon>
        <taxon>Arthropoda</taxon>
        <taxon>Hexapoda</taxon>
        <taxon>Insecta</taxon>
        <taxon>Pterygota</taxon>
        <taxon>Neoptera</taxon>
        <taxon>Paraneoptera</taxon>
        <taxon>Hemiptera</taxon>
        <taxon>Heteroptera</taxon>
        <taxon>Panheteroptera</taxon>
        <taxon>Cimicomorpha</taxon>
        <taxon>Cimicidae</taxon>
        <taxon>Cimex</taxon>
    </lineage>
</organism>
<reference evidence="6" key="1">
    <citation type="submission" date="2022-01" db="UniProtKB">
        <authorList>
            <consortium name="EnsemblMetazoa"/>
        </authorList>
    </citation>
    <scope>IDENTIFICATION</scope>
</reference>
<evidence type="ECO:0000256" key="4">
    <source>
        <dbReference type="SAM" id="SignalP"/>
    </source>
</evidence>
<dbReference type="OrthoDB" id="269227at2759"/>
<feature type="active site" description="Proton donor" evidence="2">
    <location>
        <position position="564"/>
    </location>
</feature>
<evidence type="ECO:0000313" key="6">
    <source>
        <dbReference type="EnsemblMetazoa" id="XP_014241317.1"/>
    </source>
</evidence>
<accession>A0A8I6R9Z2</accession>
<feature type="domain" description="Glucose-methanol-choline oxidoreductase N-terminal" evidence="5">
    <location>
        <begin position="322"/>
        <end position="336"/>
    </location>
</feature>
<dbReference type="Pfam" id="PF05199">
    <property type="entry name" value="GMC_oxred_C"/>
    <property type="match status" value="1"/>
</dbReference>
<keyword evidence="4" id="KW-0732">Signal</keyword>
<feature type="chain" id="PRO_5035103386" description="Glucose-methanol-choline oxidoreductase N-terminal domain-containing protein" evidence="4">
    <location>
        <begin position="21"/>
        <end position="655"/>
    </location>
</feature>
<comment type="similarity">
    <text evidence="1">Belongs to the GMC oxidoreductase family.</text>
</comment>
<evidence type="ECO:0000313" key="7">
    <source>
        <dbReference type="Proteomes" id="UP000494040"/>
    </source>
</evidence>
<dbReference type="Gene3D" id="3.30.560.10">
    <property type="entry name" value="Glucose Oxidase, domain 3"/>
    <property type="match status" value="1"/>
</dbReference>
<feature type="signal peptide" evidence="4">
    <location>
        <begin position="1"/>
        <end position="20"/>
    </location>
</feature>
<dbReference type="PANTHER" id="PTHR11552:SF208">
    <property type="entry name" value="RE36204P-RELATED"/>
    <property type="match status" value="1"/>
</dbReference>
<sequence length="655" mass="73694">MSRFIFGSIFFVIYFQLSVGNANMQIVGDLFPPVKGLKRLKRVADIPFTTFSERVYASKGPTRKEYDYIVVGSSPSGCVITNRLTENSAVNVLLIEAGYEDNILTDIPILNVFMALTDWNWKFTAEFKEGTCAGMYEEQCPWPSGKGPGGGTILNAMIYTRGNFRDYDNWEKEGNPGWKYNDVLPYFRKVENMMINDLRGSKYHGTTGHLPLNYVPFETPLLGAFLKAGKHYGYSLVDYNNPNSHIGFSRIQSTTRNGERVSAATAYLKPILRRKNFQFTLRSRVTKILIDPRTKRAYGVVYTKEGKEYVVFAKKEVILSAGAFNSPQLLMLSGIGPRHHLEQFNIPVIQDLPVGDNLMEHIGMHGLVFLINQNVSINPFRIVDQILPTALQYVVGTKGILTSLGCEGVAYMKTKYSNSTEDYPDIELLFISAGLNIDSGLLLRKTFGIDDETYEKTYQPIDGKDTFSIWPMVLYPQSRGTVRLKDADPLSKVKIQHNFLDSRIDALILVEAIKIAIALAESPPFKQFGARLYKRPFPQCRAYQFGTDEYWECAVRTITTQFHHQSGTCKMGTVVDSRLRVKGVSSLRVADASIMPSITGGHTQAPAYMIGEKAADLIKQDCNGRPGFTSPLEGNHLRNEEFGDTLDLFDYNYNF</sequence>
<keyword evidence="3" id="KW-0274">FAD</keyword>
<dbReference type="InterPro" id="IPR036188">
    <property type="entry name" value="FAD/NAD-bd_sf"/>
</dbReference>
<dbReference type="EnsemblMetazoa" id="XM_014385832.2">
    <property type="protein sequence ID" value="XP_014241318.1"/>
    <property type="gene ID" value="LOC106662033"/>
</dbReference>
<evidence type="ECO:0000256" key="2">
    <source>
        <dbReference type="PIRSR" id="PIRSR000137-1"/>
    </source>
</evidence>
<dbReference type="OMA" id="WLTFQNK"/>
<feature type="binding site" evidence="3">
    <location>
        <position position="285"/>
    </location>
    <ligand>
        <name>FAD</name>
        <dbReference type="ChEBI" id="CHEBI:57692"/>
    </ligand>
</feature>
<feature type="active site" description="Proton acceptor" evidence="2">
    <location>
        <position position="602"/>
    </location>
</feature>
<evidence type="ECO:0000256" key="1">
    <source>
        <dbReference type="ARBA" id="ARBA00010790"/>
    </source>
</evidence>
<dbReference type="RefSeq" id="XP_014241317.1">
    <property type="nucleotide sequence ID" value="XM_014385831.2"/>
</dbReference>
<dbReference type="RefSeq" id="XP_014241316.1">
    <property type="nucleotide sequence ID" value="XM_014385830.2"/>
</dbReference>
<dbReference type="PROSITE" id="PS00624">
    <property type="entry name" value="GMC_OXRED_2"/>
    <property type="match status" value="1"/>
</dbReference>
<proteinExistence type="inferred from homology"/>
<keyword evidence="7" id="KW-1185">Reference proteome</keyword>
<dbReference type="InterPro" id="IPR007867">
    <property type="entry name" value="GMC_OxRtase_C"/>
</dbReference>
<dbReference type="PIRSF" id="PIRSF000137">
    <property type="entry name" value="Alcohol_oxidase"/>
    <property type="match status" value="1"/>
</dbReference>
<dbReference type="GeneID" id="106662033"/>
<dbReference type="KEGG" id="clec:106662033"/>
<dbReference type="Gene3D" id="3.50.50.60">
    <property type="entry name" value="FAD/NAD(P)-binding domain"/>
    <property type="match status" value="1"/>
</dbReference>
<dbReference type="SUPFAM" id="SSF54373">
    <property type="entry name" value="FAD-linked reductases, C-terminal domain"/>
    <property type="match status" value="1"/>
</dbReference>
<comment type="cofactor">
    <cofactor evidence="3">
        <name>FAD</name>
        <dbReference type="ChEBI" id="CHEBI:57692"/>
    </cofactor>
</comment>
<dbReference type="InterPro" id="IPR012132">
    <property type="entry name" value="GMC_OxRdtase"/>
</dbReference>